<keyword evidence="9" id="KW-1185">Reference proteome</keyword>
<dbReference type="GO" id="GO:0030261">
    <property type="term" value="P:chromosome condensation"/>
    <property type="evidence" value="ECO:0007669"/>
    <property type="project" value="InterPro"/>
</dbReference>
<comment type="function">
    <text evidence="6">Required for chromosome condensation and partitioning.</text>
</comment>
<dbReference type="STRING" id="87626.PTD2_04831"/>
<feature type="binding site" evidence="6">
    <location>
        <begin position="32"/>
        <end position="39"/>
    </location>
    <ligand>
        <name>ATP</name>
        <dbReference type="ChEBI" id="CHEBI:30616"/>
    </ligand>
</feature>
<dbReference type="OrthoDB" id="9808768at2"/>
<evidence type="ECO:0000256" key="6">
    <source>
        <dbReference type="HAMAP-Rule" id="MF_01894"/>
    </source>
</evidence>
<evidence type="ECO:0000256" key="1">
    <source>
        <dbReference type="ARBA" id="ARBA00022490"/>
    </source>
</evidence>
<dbReference type="SUPFAM" id="SSF52540">
    <property type="entry name" value="P-loop containing nucleoside triphosphate hydrolases"/>
    <property type="match status" value="1"/>
</dbReference>
<feature type="coiled-coil region" evidence="6">
    <location>
        <begin position="844"/>
        <end position="892"/>
    </location>
</feature>
<dbReference type="GO" id="GO:0007059">
    <property type="term" value="P:chromosome segregation"/>
    <property type="evidence" value="ECO:0007669"/>
    <property type="project" value="UniProtKB-UniRule"/>
</dbReference>
<evidence type="ECO:0000256" key="2">
    <source>
        <dbReference type="ARBA" id="ARBA00022741"/>
    </source>
</evidence>
<keyword evidence="1 6" id="KW-0963">Cytoplasm</keyword>
<dbReference type="PANTHER" id="PTHR43977">
    <property type="entry name" value="STRUCTURAL MAINTENANCE OF CHROMOSOMES PROTEIN 3"/>
    <property type="match status" value="1"/>
</dbReference>
<comment type="similarity">
    <text evidence="6">Belongs to the SMC family.</text>
</comment>
<keyword evidence="5 6" id="KW-0238">DNA-binding</keyword>
<dbReference type="Proteomes" id="UP000006201">
    <property type="component" value="Unassembled WGS sequence"/>
</dbReference>
<evidence type="ECO:0000259" key="7">
    <source>
        <dbReference type="Pfam" id="PF02463"/>
    </source>
</evidence>
<evidence type="ECO:0000313" key="9">
    <source>
        <dbReference type="Proteomes" id="UP000006201"/>
    </source>
</evidence>
<dbReference type="NCBIfam" id="TIGR02168">
    <property type="entry name" value="SMC_prok_B"/>
    <property type="match status" value="1"/>
</dbReference>
<feature type="coiled-coil region" evidence="6">
    <location>
        <begin position="170"/>
        <end position="472"/>
    </location>
</feature>
<keyword evidence="4 6" id="KW-0175">Coiled coil</keyword>
<reference evidence="8 9" key="1">
    <citation type="submission" date="2006-02" db="EMBL/GenBank/DDBJ databases">
        <authorList>
            <person name="Moran M.A."/>
            <person name="Kjelleberg S."/>
            <person name="Egan S."/>
            <person name="Saunders N."/>
            <person name="Thomas T."/>
            <person name="Ferriera S."/>
            <person name="Johnson J."/>
            <person name="Kravitz S."/>
            <person name="Halpern A."/>
            <person name="Remington K."/>
            <person name="Beeson K."/>
            <person name="Tran B."/>
            <person name="Rogers Y.-H."/>
            <person name="Friedman R."/>
            <person name="Venter J.C."/>
        </authorList>
    </citation>
    <scope>NUCLEOTIDE SEQUENCE [LARGE SCALE GENOMIC DNA]</scope>
    <source>
        <strain evidence="8 9">D2</strain>
    </source>
</reference>
<gene>
    <name evidence="6" type="primary">smc</name>
    <name evidence="8" type="ORF">PTD2_04831</name>
</gene>
<dbReference type="PIRSF" id="PIRSF005719">
    <property type="entry name" value="SMC"/>
    <property type="match status" value="1"/>
</dbReference>
<dbReference type="GO" id="GO:0007062">
    <property type="term" value="P:sister chromatid cohesion"/>
    <property type="evidence" value="ECO:0007669"/>
    <property type="project" value="InterPro"/>
</dbReference>
<dbReference type="InterPro" id="IPR011890">
    <property type="entry name" value="SMC_prok"/>
</dbReference>
<dbReference type="eggNOG" id="COG1196">
    <property type="taxonomic scope" value="Bacteria"/>
</dbReference>
<dbReference type="GO" id="GO:0006260">
    <property type="term" value="P:DNA replication"/>
    <property type="evidence" value="ECO:0007669"/>
    <property type="project" value="UniProtKB-UniRule"/>
</dbReference>
<comment type="subunit">
    <text evidence="6">Homodimer.</text>
</comment>
<dbReference type="GO" id="GO:0005524">
    <property type="term" value="F:ATP binding"/>
    <property type="evidence" value="ECO:0007669"/>
    <property type="project" value="UniProtKB-UniRule"/>
</dbReference>
<accession>A4CFQ6</accession>
<evidence type="ECO:0000256" key="3">
    <source>
        <dbReference type="ARBA" id="ARBA00022840"/>
    </source>
</evidence>
<name>A4CFQ6_9GAMM</name>
<dbReference type="HAMAP" id="MF_01894">
    <property type="entry name" value="Smc_prok"/>
    <property type="match status" value="1"/>
</dbReference>
<protein>
    <recommendedName>
        <fullName evidence="6">Chromosome partition protein Smc</fullName>
    </recommendedName>
</protein>
<dbReference type="HOGENOM" id="CLU_001042_2_2_6"/>
<evidence type="ECO:0000256" key="4">
    <source>
        <dbReference type="ARBA" id="ARBA00023054"/>
    </source>
</evidence>
<keyword evidence="3 6" id="KW-0067">ATP-binding</keyword>
<evidence type="ECO:0000256" key="5">
    <source>
        <dbReference type="ARBA" id="ARBA00023125"/>
    </source>
</evidence>
<comment type="subcellular location">
    <subcellularLocation>
        <location evidence="6">Cytoplasm</location>
    </subcellularLocation>
</comment>
<dbReference type="Gene3D" id="3.40.50.300">
    <property type="entry name" value="P-loop containing nucleotide triphosphate hydrolases"/>
    <property type="match status" value="2"/>
</dbReference>
<keyword evidence="2 6" id="KW-0547">Nucleotide-binding</keyword>
<dbReference type="CDD" id="cd03278">
    <property type="entry name" value="ABC_SMC_barmotin"/>
    <property type="match status" value="2"/>
</dbReference>
<dbReference type="Pfam" id="PF02463">
    <property type="entry name" value="SMC_N"/>
    <property type="match status" value="2"/>
</dbReference>
<dbReference type="GO" id="GO:0016887">
    <property type="term" value="F:ATP hydrolysis activity"/>
    <property type="evidence" value="ECO:0007669"/>
    <property type="project" value="InterPro"/>
</dbReference>
<organism evidence="8 9">
    <name type="scientific">Pseudoalteromonas tunicata D2</name>
    <dbReference type="NCBI Taxonomy" id="87626"/>
    <lineage>
        <taxon>Bacteria</taxon>
        <taxon>Pseudomonadati</taxon>
        <taxon>Pseudomonadota</taxon>
        <taxon>Gammaproteobacteria</taxon>
        <taxon>Alteromonadales</taxon>
        <taxon>Pseudoalteromonadaceae</taxon>
        <taxon>Pseudoalteromonas</taxon>
    </lineage>
</organism>
<dbReference type="AlphaFoldDB" id="A4CFQ6"/>
<comment type="caution">
    <text evidence="8">The sequence shown here is derived from an EMBL/GenBank/DDBJ whole genome shotgun (WGS) entry which is preliminary data.</text>
</comment>
<dbReference type="InterPro" id="IPR027417">
    <property type="entry name" value="P-loop_NTPase"/>
</dbReference>
<feature type="coiled-coil region" evidence="6">
    <location>
        <begin position="774"/>
        <end position="815"/>
    </location>
</feature>
<dbReference type="GO" id="GO:0005737">
    <property type="term" value="C:cytoplasm"/>
    <property type="evidence" value="ECO:0007669"/>
    <property type="project" value="UniProtKB-SubCell"/>
</dbReference>
<feature type="domain" description="RecF/RecN/SMC N-terminal" evidence="7">
    <location>
        <begin position="727"/>
        <end position="1124"/>
    </location>
</feature>
<dbReference type="RefSeq" id="WP_009839345.1">
    <property type="nucleotide sequence ID" value="NZ_AAOH01000014.1"/>
</dbReference>
<comment type="domain">
    <text evidence="6">Contains large globular domains required for ATP hydrolysis at each terminus and a third globular domain forming a flexible hinge near the middle of the molecule. These domains are separated by coiled-coil structures.</text>
</comment>
<dbReference type="InterPro" id="IPR003395">
    <property type="entry name" value="RecF/RecN/SMC_N"/>
</dbReference>
<sequence>MRLSTIKLAGFKSFVEPTKIPFPDQMTCVVGPNGCGKSNVIDAVRWVLGESSAKNLRGDAMTDVIFNGSTNRKPISQASVELLFDNTQGYLAGSLVDRNQVAIKRLVTREGESFYYLNGTKCRKRDITDIFLGTGLGPRSYAIIEQGMISRLIESKPQELRVFIEEAAGVSKYKERRRETETRLRSTKENLERLLDLRQELQTQLEKLTHQASQALAYREFKSQERKLKSQLAVLRWQQHQQKSDQAQQQIEALQSEISFYQQAHTGHDDVLGALKATLAQLNEQIQSAQQQEFQLSNQQTKFEQQKISQQQKKQALENLVVRDEDKLSQLKNKLTELAQHAEQQGSEFERASAAILQSEAQLEQLQAIVDELQAQDEELLAAWQQAQQRSHQFDKQYAQYHHQITSQQLQQTQISAQLADKNSELTNLKNQDLTAQLADLKQQIQQCKTLLANEKAQQQQCELRLKHQTEQWQAAQQKQQALKELLLNEQAQLAALGEVLAQNQGDLTDSLFQQLVVSDGFETRVEQALLHFSDAQVSQVANWQTQISLVWPSSEPVLAGYRAKALSHVIKSGIYPDLLDRILLLDDETQTPDLTDHYWLAAITPSGMLVGRNWSVSPFKDDAQSVLIKIRKIEQLTQSVAHNSELLAQSSLLVDELQKKVTDHTELLEQVKGRIHHYAQQDASAQTKHEMLTAQQQNWQSQFNRITLQCADLSEQLATINEALMVLQAQSDEHALQSDEYKQDAILAEQVYQNHKITINQQQLALSNARSVLHKQALTLENLKNAEQLLQQQHESILQQQQSLTQELNHAKQELANLSEPLEMLVMSIEEVLAAQIEIYEQKTQLQQQLVTQQQLLAEKEQSLQHSQKQLQALEKQLNEQELALQGSQLRANAALEPLSELNVKLVDVLADLPAHSTITKWQQLLNTVIDNITDLGAINLAAIEEFEQAKQRKQYLDEQYQDLVDALSTLEGAIGKIDRETKQLFKATFEQINRDLGDLFPKVFGGGQAYLELTSDDMLESGVTIMARPPGKKNSTIHLLSGGEKALTALSLVFSIFRLNPAPFCMLDEVDAPLDDANVGRFCRLVEEMSQTVQFIYISHNKVAMEMAGRLTGVTMAEPGVSRMVSVDIEQAVEMAKTI</sequence>
<feature type="domain" description="RecF/RecN/SMC N-terminal" evidence="7">
    <location>
        <begin position="3"/>
        <end position="139"/>
    </location>
</feature>
<proteinExistence type="inferred from homology"/>
<dbReference type="EMBL" id="AAOH01000014">
    <property type="protein sequence ID" value="EAR26483.1"/>
    <property type="molecule type" value="Genomic_DNA"/>
</dbReference>
<dbReference type="InterPro" id="IPR024704">
    <property type="entry name" value="SMC"/>
</dbReference>
<evidence type="ECO:0000313" key="8">
    <source>
        <dbReference type="EMBL" id="EAR26483.1"/>
    </source>
</evidence>
<dbReference type="GO" id="GO:0003677">
    <property type="term" value="F:DNA binding"/>
    <property type="evidence" value="ECO:0007669"/>
    <property type="project" value="UniProtKB-UniRule"/>
</dbReference>